<keyword evidence="1" id="KW-0812">Transmembrane</keyword>
<organism evidence="2">
    <name type="scientific">marine metagenome</name>
    <dbReference type="NCBI Taxonomy" id="408172"/>
    <lineage>
        <taxon>unclassified sequences</taxon>
        <taxon>metagenomes</taxon>
        <taxon>ecological metagenomes</taxon>
    </lineage>
</organism>
<dbReference type="InterPro" id="IPR046031">
    <property type="entry name" value="DUF5989"/>
</dbReference>
<sequence>MSNENKKDEPDNSFIKNSEGEQPGLVAEFIGFLATNKKYWMIPILIVLLILGALILLGGTSVAPFIYPFF</sequence>
<dbReference type="AlphaFoldDB" id="A0A382F396"/>
<protein>
    <recommendedName>
        <fullName evidence="3">Oligopeptide transport permease C-like N-terminal domain-containing protein</fullName>
    </recommendedName>
</protein>
<keyword evidence="1" id="KW-0472">Membrane</keyword>
<keyword evidence="1" id="KW-1133">Transmembrane helix</keyword>
<feature type="transmembrane region" description="Helical" evidence="1">
    <location>
        <begin position="39"/>
        <end position="67"/>
    </location>
</feature>
<dbReference type="EMBL" id="UINC01047780">
    <property type="protein sequence ID" value="SVB57468.1"/>
    <property type="molecule type" value="Genomic_DNA"/>
</dbReference>
<dbReference type="Pfam" id="PF19451">
    <property type="entry name" value="DUF5989"/>
    <property type="match status" value="1"/>
</dbReference>
<evidence type="ECO:0000256" key="1">
    <source>
        <dbReference type="SAM" id="Phobius"/>
    </source>
</evidence>
<reference evidence="2" key="1">
    <citation type="submission" date="2018-05" db="EMBL/GenBank/DDBJ databases">
        <authorList>
            <person name="Lanie J.A."/>
            <person name="Ng W.-L."/>
            <person name="Kazmierczak K.M."/>
            <person name="Andrzejewski T.M."/>
            <person name="Davidsen T.M."/>
            <person name="Wayne K.J."/>
            <person name="Tettelin H."/>
            <person name="Glass J.I."/>
            <person name="Rusch D."/>
            <person name="Podicherti R."/>
            <person name="Tsui H.-C.T."/>
            <person name="Winkler M.E."/>
        </authorList>
    </citation>
    <scope>NUCLEOTIDE SEQUENCE</scope>
</reference>
<proteinExistence type="predicted"/>
<accession>A0A382F396</accession>
<evidence type="ECO:0000313" key="2">
    <source>
        <dbReference type="EMBL" id="SVB57468.1"/>
    </source>
</evidence>
<evidence type="ECO:0008006" key="3">
    <source>
        <dbReference type="Google" id="ProtNLM"/>
    </source>
</evidence>
<gene>
    <name evidence="2" type="ORF">METZ01_LOCUS210322</name>
</gene>
<name>A0A382F396_9ZZZZ</name>